<feature type="region of interest" description="Disordered" evidence="1">
    <location>
        <begin position="1"/>
        <end position="34"/>
    </location>
</feature>
<reference evidence="3" key="1">
    <citation type="journal article" date="2009" name="PLoS ONE">
        <title>Methylobacterium genome sequences: a reference blueprint to investigate microbial metabolism of C1 compounds from natural and industrial sources.</title>
        <authorList>
            <person name="Vuilleumier S."/>
            <person name="Chistoserdova L."/>
            <person name="Lee M.-C."/>
            <person name="Bringel F."/>
            <person name="Lajus A."/>
            <person name="Zhou Y."/>
            <person name="Gourion B."/>
            <person name="Barbe V."/>
            <person name="Chang J."/>
            <person name="Cruveiller S."/>
            <person name="Dossat C."/>
            <person name="Gillett W."/>
            <person name="Gruffaz C."/>
            <person name="Haugen E."/>
            <person name="Hourcade E."/>
            <person name="Levy R."/>
            <person name="Mangenot S."/>
            <person name="Muller E."/>
            <person name="Nadalig T."/>
            <person name="Pagni M."/>
            <person name="Penny C."/>
            <person name="Peyraud R."/>
            <person name="Robinson D.G."/>
            <person name="Roche D."/>
            <person name="Rouy Z."/>
            <person name="Saenampechek C."/>
            <person name="Salvignol G."/>
            <person name="Vallenet D."/>
            <person name="Wu Z."/>
            <person name="Marx C.J."/>
            <person name="Vorholt J.A."/>
            <person name="Olson M.V."/>
            <person name="Kaul R."/>
            <person name="Weissenbach J."/>
            <person name="Medigue C."/>
            <person name="Lidstrom M.E."/>
        </authorList>
    </citation>
    <scope>NUCLEOTIDE SEQUENCE [LARGE SCALE GENOMIC DNA]</scope>
    <source>
        <strain evidence="3">DSM 6343 / CIP 106787 / DM4</strain>
    </source>
</reference>
<dbReference type="EMBL" id="FP103042">
    <property type="protein sequence ID" value="CAX22058.1"/>
    <property type="molecule type" value="Genomic_DNA"/>
</dbReference>
<dbReference type="KEGG" id="mdi:METDI0397"/>
<evidence type="ECO:0000256" key="1">
    <source>
        <dbReference type="SAM" id="MobiDB-lite"/>
    </source>
</evidence>
<dbReference type="GeneID" id="72987728"/>
<feature type="region of interest" description="Disordered" evidence="1">
    <location>
        <begin position="79"/>
        <end position="113"/>
    </location>
</feature>
<dbReference type="AlphaFoldDB" id="C7C992"/>
<gene>
    <name evidence="2" type="ORF">METD_I0397</name>
</gene>
<dbReference type="RefSeq" id="WP_012779192.1">
    <property type="nucleotide sequence ID" value="NC_012988.1"/>
</dbReference>
<feature type="compositionally biased region" description="Polar residues" evidence="1">
    <location>
        <begin position="15"/>
        <end position="24"/>
    </location>
</feature>
<feature type="compositionally biased region" description="Basic and acidic residues" evidence="1">
    <location>
        <begin position="100"/>
        <end position="113"/>
    </location>
</feature>
<name>C7C992_METED</name>
<dbReference type="Proteomes" id="UP000008070">
    <property type="component" value="Chromosome"/>
</dbReference>
<evidence type="ECO:0000313" key="2">
    <source>
        <dbReference type="EMBL" id="CAX22058.1"/>
    </source>
</evidence>
<sequence length="113" mass="12221">MTDVIPDHADARSASGRTPSQSFTAPPPDTEDPARQVGEIFRRLSGCHATYGETGFARVVAAVLVALGRAAMEESERQARRLRERTAPAGPGVRVSATARRVDFDSWDPGERD</sequence>
<evidence type="ECO:0000313" key="3">
    <source>
        <dbReference type="Proteomes" id="UP000008070"/>
    </source>
</evidence>
<organism evidence="2 3">
    <name type="scientific">Methylorubrum extorquens (strain DSM 6343 / CIP 106787 / DM4)</name>
    <name type="common">Methylobacterium extorquens</name>
    <dbReference type="NCBI Taxonomy" id="661410"/>
    <lineage>
        <taxon>Bacteria</taxon>
        <taxon>Pseudomonadati</taxon>
        <taxon>Pseudomonadota</taxon>
        <taxon>Alphaproteobacteria</taxon>
        <taxon>Hyphomicrobiales</taxon>
        <taxon>Methylobacteriaceae</taxon>
        <taxon>Methylorubrum</taxon>
    </lineage>
</organism>
<accession>C7C992</accession>
<dbReference type="HOGENOM" id="CLU_171025_0_0_5"/>
<protein>
    <submittedName>
        <fullName evidence="2">Uncharacterized protein</fullName>
    </submittedName>
</protein>
<proteinExistence type="predicted"/>
<feature type="compositionally biased region" description="Basic and acidic residues" evidence="1">
    <location>
        <begin position="1"/>
        <end position="11"/>
    </location>
</feature>